<evidence type="ECO:0000313" key="1">
    <source>
        <dbReference type="EMBL" id="POM69548.1"/>
    </source>
</evidence>
<sequence>MFDKIGGEDEDPDHKQSLLPLQASMFWATMTMLHKELCFLLRMHDQNYVPTAYSFMKSEMNGREQDPHNDYTPAVIAKFTDKHPEIIPSINLSGVSSFREDMIYCGVANPKVNFRLHCYVTIGGTVAGVNEGQFTCEHRGHQEAASTRNCQHRVY</sequence>
<dbReference type="EMBL" id="NCKW01007850">
    <property type="protein sequence ID" value="POM69548.1"/>
    <property type="molecule type" value="Genomic_DNA"/>
</dbReference>
<name>A0A2P4XVF3_9STRA</name>
<reference evidence="1 2" key="1">
    <citation type="journal article" date="2017" name="Genome Biol. Evol.">
        <title>Phytophthora megakarya and P. palmivora, closely related causal agents of cacao black pod rot, underwent increases in genome sizes and gene numbers by different mechanisms.</title>
        <authorList>
            <person name="Ali S.S."/>
            <person name="Shao J."/>
            <person name="Lary D.J."/>
            <person name="Kronmiller B."/>
            <person name="Shen D."/>
            <person name="Strem M.D."/>
            <person name="Amoako-Attah I."/>
            <person name="Akrofi A.Y."/>
            <person name="Begoude B.A."/>
            <person name="Ten Hoopen G.M."/>
            <person name="Coulibaly K."/>
            <person name="Kebe B.I."/>
            <person name="Melnick R.L."/>
            <person name="Guiltinan M.J."/>
            <person name="Tyler B.M."/>
            <person name="Meinhardt L.W."/>
            <person name="Bailey B.A."/>
        </authorList>
    </citation>
    <scope>NUCLEOTIDE SEQUENCE [LARGE SCALE GENOMIC DNA]</scope>
    <source>
        <strain evidence="2">sbr112.9</strain>
    </source>
</reference>
<organism evidence="1 2">
    <name type="scientific">Phytophthora palmivora</name>
    <dbReference type="NCBI Taxonomy" id="4796"/>
    <lineage>
        <taxon>Eukaryota</taxon>
        <taxon>Sar</taxon>
        <taxon>Stramenopiles</taxon>
        <taxon>Oomycota</taxon>
        <taxon>Peronosporomycetes</taxon>
        <taxon>Peronosporales</taxon>
        <taxon>Peronosporaceae</taxon>
        <taxon>Phytophthora</taxon>
    </lineage>
</organism>
<evidence type="ECO:0000313" key="2">
    <source>
        <dbReference type="Proteomes" id="UP000237271"/>
    </source>
</evidence>
<dbReference type="AlphaFoldDB" id="A0A2P4XVF3"/>
<keyword evidence="2" id="KW-1185">Reference proteome</keyword>
<dbReference type="OrthoDB" id="88488at2759"/>
<comment type="caution">
    <text evidence="1">The sequence shown here is derived from an EMBL/GenBank/DDBJ whole genome shotgun (WGS) entry which is preliminary data.</text>
</comment>
<protein>
    <submittedName>
        <fullName evidence="1">Uncharacterized protein</fullName>
    </submittedName>
</protein>
<gene>
    <name evidence="1" type="ORF">PHPALM_14153</name>
</gene>
<accession>A0A2P4XVF3</accession>
<proteinExistence type="predicted"/>
<dbReference type="Proteomes" id="UP000237271">
    <property type="component" value="Unassembled WGS sequence"/>
</dbReference>